<sequence length="269" mass="28801">MNTFERRNKIVDLVNLNGSVSVARLSDSFGTSEVTIRADLRLLEQKGLVSRFHGGASKPATHFTTVPDEAGSPAREKDNAEVLLEDRYPMAEDAKRRIAVASAAMVKTGDTVILDSGSTTLLIARELANVDNITVITNNLPAAQALSDNQDITLVVCGGTLRHKTRSMHGALAELSLQNITADIMFVGADGLDIRQGITTFNEGYAISAVMAKAARRVVAVMDASKFGRRGFNLVLPISDIHCIVTDTGISAEDRQALDELPALATLIV</sequence>
<dbReference type="InterPro" id="IPR036390">
    <property type="entry name" value="WH_DNA-bd_sf"/>
</dbReference>
<dbReference type="SUPFAM" id="SSF100950">
    <property type="entry name" value="NagB/RpiA/CoA transferase-like"/>
    <property type="match status" value="1"/>
</dbReference>
<dbReference type="Proteomes" id="UP000305202">
    <property type="component" value="Unassembled WGS sequence"/>
</dbReference>
<feature type="domain" description="HTH deoR-type" evidence="4">
    <location>
        <begin position="3"/>
        <end position="58"/>
    </location>
</feature>
<gene>
    <name evidence="5" type="ORF">FCN80_09915</name>
</gene>
<dbReference type="PROSITE" id="PS00894">
    <property type="entry name" value="HTH_DEOR_1"/>
    <property type="match status" value="1"/>
</dbReference>
<dbReference type="PANTHER" id="PTHR30363:SF44">
    <property type="entry name" value="AGA OPERON TRANSCRIPTIONAL REPRESSOR-RELATED"/>
    <property type="match status" value="1"/>
</dbReference>
<keyword evidence="3" id="KW-0804">Transcription</keyword>
<organism evidence="5 6">
    <name type="scientific">Martelella alba</name>
    <dbReference type="NCBI Taxonomy" id="2590451"/>
    <lineage>
        <taxon>Bacteria</taxon>
        <taxon>Pseudomonadati</taxon>
        <taxon>Pseudomonadota</taxon>
        <taxon>Alphaproteobacteria</taxon>
        <taxon>Hyphomicrobiales</taxon>
        <taxon>Aurantimonadaceae</taxon>
        <taxon>Martelella</taxon>
    </lineage>
</organism>
<evidence type="ECO:0000256" key="2">
    <source>
        <dbReference type="ARBA" id="ARBA00023125"/>
    </source>
</evidence>
<evidence type="ECO:0000259" key="4">
    <source>
        <dbReference type="PROSITE" id="PS51000"/>
    </source>
</evidence>
<proteinExistence type="predicted"/>
<dbReference type="InterPro" id="IPR050313">
    <property type="entry name" value="Carb_Metab_HTH_regulators"/>
</dbReference>
<dbReference type="InterPro" id="IPR001034">
    <property type="entry name" value="DeoR_HTH"/>
</dbReference>
<dbReference type="Gene3D" id="3.40.50.1360">
    <property type="match status" value="1"/>
</dbReference>
<dbReference type="SUPFAM" id="SSF46785">
    <property type="entry name" value="Winged helix' DNA-binding domain"/>
    <property type="match status" value="1"/>
</dbReference>
<accession>A0ABY2SLY4</accession>
<dbReference type="InterPro" id="IPR037171">
    <property type="entry name" value="NagB/RpiA_transferase-like"/>
</dbReference>
<evidence type="ECO:0000256" key="3">
    <source>
        <dbReference type="ARBA" id="ARBA00023163"/>
    </source>
</evidence>
<dbReference type="SMART" id="SM00420">
    <property type="entry name" value="HTH_DEOR"/>
    <property type="match status" value="1"/>
</dbReference>
<dbReference type="PANTHER" id="PTHR30363">
    <property type="entry name" value="HTH-TYPE TRANSCRIPTIONAL REGULATOR SRLR-RELATED"/>
    <property type="match status" value="1"/>
</dbReference>
<reference evidence="5 6" key="1">
    <citation type="submission" date="2019-04" db="EMBL/GenBank/DDBJ databases">
        <authorList>
            <person name="Li M."/>
            <person name="Gao C."/>
        </authorList>
    </citation>
    <scope>NUCLEOTIDE SEQUENCE [LARGE SCALE GENOMIC DNA]</scope>
    <source>
        <strain evidence="5 6">BGMRC 2031</strain>
    </source>
</reference>
<dbReference type="InterPro" id="IPR018356">
    <property type="entry name" value="Tscrpt_reg_HTH_DeoR_CS"/>
</dbReference>
<dbReference type="PRINTS" id="PR00037">
    <property type="entry name" value="HTHLACR"/>
</dbReference>
<dbReference type="RefSeq" id="WP_136989995.1">
    <property type="nucleotide sequence ID" value="NZ_SZPQ01000011.1"/>
</dbReference>
<protein>
    <submittedName>
        <fullName evidence="5">DeoR/GlpR transcriptional regulator</fullName>
    </submittedName>
</protein>
<dbReference type="Pfam" id="PF08220">
    <property type="entry name" value="HTH_DeoR"/>
    <property type="match status" value="1"/>
</dbReference>
<dbReference type="EMBL" id="SZPQ01000011">
    <property type="protein sequence ID" value="TKI06555.1"/>
    <property type="molecule type" value="Genomic_DNA"/>
</dbReference>
<dbReference type="InterPro" id="IPR014036">
    <property type="entry name" value="DeoR-like_C"/>
</dbReference>
<name>A0ABY2SLY4_9HYPH</name>
<dbReference type="SMART" id="SM01134">
    <property type="entry name" value="DeoRC"/>
    <property type="match status" value="1"/>
</dbReference>
<dbReference type="PROSITE" id="PS51000">
    <property type="entry name" value="HTH_DEOR_2"/>
    <property type="match status" value="1"/>
</dbReference>
<keyword evidence="2" id="KW-0238">DNA-binding</keyword>
<comment type="caution">
    <text evidence="5">The sequence shown here is derived from an EMBL/GenBank/DDBJ whole genome shotgun (WGS) entry which is preliminary data.</text>
</comment>
<evidence type="ECO:0000313" key="5">
    <source>
        <dbReference type="EMBL" id="TKI06555.1"/>
    </source>
</evidence>
<evidence type="ECO:0000313" key="6">
    <source>
        <dbReference type="Proteomes" id="UP000305202"/>
    </source>
</evidence>
<dbReference type="Pfam" id="PF00455">
    <property type="entry name" value="DeoRC"/>
    <property type="match status" value="1"/>
</dbReference>
<keyword evidence="1" id="KW-0805">Transcription regulation</keyword>
<keyword evidence="6" id="KW-1185">Reference proteome</keyword>
<evidence type="ECO:0000256" key="1">
    <source>
        <dbReference type="ARBA" id="ARBA00023015"/>
    </source>
</evidence>